<keyword evidence="2" id="KW-1185">Reference proteome</keyword>
<organism evidence="1 2">
    <name type="scientific">Salinimonas iocasae</name>
    <dbReference type="NCBI Taxonomy" id="2572577"/>
    <lineage>
        <taxon>Bacteria</taxon>
        <taxon>Pseudomonadati</taxon>
        <taxon>Pseudomonadota</taxon>
        <taxon>Gammaproteobacteria</taxon>
        <taxon>Alteromonadales</taxon>
        <taxon>Alteromonadaceae</taxon>
        <taxon>Alteromonas/Salinimonas group</taxon>
        <taxon>Salinimonas</taxon>
    </lineage>
</organism>
<name>A0A5B7YJI8_9ALTE</name>
<dbReference type="OrthoDB" id="9787117at2"/>
<evidence type="ECO:0000313" key="2">
    <source>
        <dbReference type="Proteomes" id="UP000304912"/>
    </source>
</evidence>
<dbReference type="KEGG" id="salk:FBQ74_18625"/>
<accession>A0A5B7YJI8</accession>
<dbReference type="RefSeq" id="WP_139758222.1">
    <property type="nucleotide sequence ID" value="NZ_CP039853.1"/>
</dbReference>
<geneLocation type="plasmid" evidence="1 2">
    <name>plas12</name>
</geneLocation>
<dbReference type="EMBL" id="CP039853">
    <property type="protein sequence ID" value="QCZ95536.1"/>
    <property type="molecule type" value="Genomic_DNA"/>
</dbReference>
<gene>
    <name evidence="1" type="ORF">FBQ74_18625</name>
</gene>
<sequence length="201" mass="22907">MKRGKRKMAFIKGENVSTFKNLSTLLVQVLIFLSLIQGCSGDEQDSNESMSSDTSIADDFLSEDELAKLLKFSNEMPLTLSGYFENYTWSWSSSMSRELGMQNIESNMKDFPELYQSTENVFEEWKNKGWKHSDQYSVDGNGNISVAIVKDYLDNKHLGKNIGAAYGISNQQLAHMIILSKGWERKFHESIQSRADMKVTE</sequence>
<dbReference type="AlphaFoldDB" id="A0A5B7YJI8"/>
<dbReference type="Proteomes" id="UP000304912">
    <property type="component" value="Plasmid plas12"/>
</dbReference>
<protein>
    <submittedName>
        <fullName evidence="1">Uncharacterized protein</fullName>
    </submittedName>
</protein>
<keyword evidence="1" id="KW-0614">Plasmid</keyword>
<proteinExistence type="predicted"/>
<evidence type="ECO:0000313" key="1">
    <source>
        <dbReference type="EMBL" id="QCZ95536.1"/>
    </source>
</evidence>
<reference evidence="1 2" key="1">
    <citation type="submission" date="2019-04" db="EMBL/GenBank/DDBJ databases">
        <title>Salinimonas iocasae sp. nov., a halophilic bacterium isolated from the outer tube casing of tubeworms in Okinawa Trough.</title>
        <authorList>
            <person name="Zhang H."/>
            <person name="Wang H."/>
            <person name="Li C."/>
        </authorList>
    </citation>
    <scope>NUCLEOTIDE SEQUENCE [LARGE SCALE GENOMIC DNA]</scope>
    <source>
        <strain evidence="1 2">KX18D6</strain>
        <plasmid evidence="1 2">plas12</plasmid>
    </source>
</reference>